<gene>
    <name evidence="2" type="ORF">EZS28_008885</name>
</gene>
<evidence type="ECO:0000313" key="2">
    <source>
        <dbReference type="EMBL" id="KAA6395586.1"/>
    </source>
</evidence>
<accession>A0A5J4WLS8</accession>
<organism evidence="2 3">
    <name type="scientific">Streblomastix strix</name>
    <dbReference type="NCBI Taxonomy" id="222440"/>
    <lineage>
        <taxon>Eukaryota</taxon>
        <taxon>Metamonada</taxon>
        <taxon>Preaxostyla</taxon>
        <taxon>Oxymonadida</taxon>
        <taxon>Streblomastigidae</taxon>
        <taxon>Streblomastix</taxon>
    </lineage>
</organism>
<name>A0A5J4WLS8_9EUKA</name>
<dbReference type="AlphaFoldDB" id="A0A5J4WLS8"/>
<feature type="compositionally biased region" description="Basic and acidic residues" evidence="1">
    <location>
        <begin position="188"/>
        <end position="203"/>
    </location>
</feature>
<sequence>MKTAPQNTTVDFEPTDVRDPTLLQDPLPLIPIKLKEIVNYNQIFGKEVIMHIDFKQLSLHPSVSQNYGVYIIQINKGDEEELIVSKLDEVQKEQKFSDMNLGNAFKQTYVSSSLTQAIRKFRSSNPKFDAKRYKLFNNQTFTITFQPFSETDLDLIMNSVLIIEGIPKSDSKKDIKQPKPKKQIPKFEQQKDLIKPDPMKETSKVYPQKQIPKVDPKKQIPKVGSTKDIKLANPKKQGK</sequence>
<reference evidence="2 3" key="1">
    <citation type="submission" date="2019-03" db="EMBL/GenBank/DDBJ databases">
        <title>Single cell metagenomics reveals metabolic interactions within the superorganism composed of flagellate Streblomastix strix and complex community of Bacteroidetes bacteria on its surface.</title>
        <authorList>
            <person name="Treitli S.C."/>
            <person name="Kolisko M."/>
            <person name="Husnik F."/>
            <person name="Keeling P."/>
            <person name="Hampl V."/>
        </authorList>
    </citation>
    <scope>NUCLEOTIDE SEQUENCE [LARGE SCALE GENOMIC DNA]</scope>
    <source>
        <strain evidence="2">ST1C</strain>
    </source>
</reference>
<evidence type="ECO:0000256" key="1">
    <source>
        <dbReference type="SAM" id="MobiDB-lite"/>
    </source>
</evidence>
<proteinExistence type="predicted"/>
<dbReference type="EMBL" id="SNRW01001645">
    <property type="protein sequence ID" value="KAA6395586.1"/>
    <property type="molecule type" value="Genomic_DNA"/>
</dbReference>
<dbReference type="Proteomes" id="UP000324800">
    <property type="component" value="Unassembled WGS sequence"/>
</dbReference>
<comment type="caution">
    <text evidence="2">The sequence shown here is derived from an EMBL/GenBank/DDBJ whole genome shotgun (WGS) entry which is preliminary data.</text>
</comment>
<protein>
    <submittedName>
        <fullName evidence="2">Uncharacterized protein</fullName>
    </submittedName>
</protein>
<feature type="region of interest" description="Disordered" evidence="1">
    <location>
        <begin position="170"/>
        <end position="239"/>
    </location>
</feature>
<evidence type="ECO:0000313" key="3">
    <source>
        <dbReference type="Proteomes" id="UP000324800"/>
    </source>
</evidence>